<name>A0A0M3IVG9_ASCLU</name>
<reference evidence="2" key="1">
    <citation type="submission" date="2017-02" db="UniProtKB">
        <authorList>
            <consortium name="WormBaseParasite"/>
        </authorList>
    </citation>
    <scope>IDENTIFICATION</scope>
</reference>
<evidence type="ECO:0000313" key="2">
    <source>
        <dbReference type="WBParaSite" id="ALUE_0002274701-mRNA-1"/>
    </source>
</evidence>
<proteinExistence type="predicted"/>
<dbReference type="AlphaFoldDB" id="A0A0M3IVG9"/>
<accession>A0A0M3IVG9</accession>
<dbReference type="Proteomes" id="UP000036681">
    <property type="component" value="Unplaced"/>
</dbReference>
<sequence>MYQRFDRNDDGGSHSVTLSCTLSASAGSDGSQYAIKE</sequence>
<evidence type="ECO:0000313" key="1">
    <source>
        <dbReference type="Proteomes" id="UP000036681"/>
    </source>
</evidence>
<keyword evidence="1" id="KW-1185">Reference proteome</keyword>
<dbReference type="WBParaSite" id="ALUE_0002274701-mRNA-1">
    <property type="protein sequence ID" value="ALUE_0002274701-mRNA-1"/>
    <property type="gene ID" value="ALUE_0002274701"/>
</dbReference>
<organism evidence="1 2">
    <name type="scientific">Ascaris lumbricoides</name>
    <name type="common">Giant roundworm</name>
    <dbReference type="NCBI Taxonomy" id="6252"/>
    <lineage>
        <taxon>Eukaryota</taxon>
        <taxon>Metazoa</taxon>
        <taxon>Ecdysozoa</taxon>
        <taxon>Nematoda</taxon>
        <taxon>Chromadorea</taxon>
        <taxon>Rhabditida</taxon>
        <taxon>Spirurina</taxon>
        <taxon>Ascaridomorpha</taxon>
        <taxon>Ascaridoidea</taxon>
        <taxon>Ascarididae</taxon>
        <taxon>Ascaris</taxon>
    </lineage>
</organism>
<protein>
    <submittedName>
        <fullName evidence="2">I-set domain-containing protein</fullName>
    </submittedName>
</protein>